<dbReference type="Proteomes" id="UP000304953">
    <property type="component" value="Unassembled WGS sequence"/>
</dbReference>
<keyword evidence="1" id="KW-0547">Nucleotide-binding</keyword>
<protein>
    <submittedName>
        <fullName evidence="1">ABC-F family ATP-binding cassette domain-containing protein</fullName>
    </submittedName>
</protein>
<gene>
    <name evidence="1" type="ORF">E5329_00525</name>
</gene>
<accession>A0AC61S1V5</accession>
<keyword evidence="2" id="KW-1185">Reference proteome</keyword>
<sequence length="519" mass="59740">MSLIQIENLTFSYPTSYDNIFENVSFQIDTDWKLGFVGRNGRGKTTFLNLLQGKYEYSGKIISAVPFDYFPRAVGEESRQTREILQEICPNAREWELLREFSYLSLPEDVLWRPFGTLSKGEQTKVQLAACFLREGNFLLIDEPTNHLDTEGRDLVAAYLKKKKGFILVSHDRRFLDGCVDHILSLNRADIEVQSGNFSSWMENFNRQQKFEQLKKEHLQKDIRRLEKSARRTGAWSEQVEKTKRGTRNSGLRPDRGYIGHKSAKMMKRSKIIEARQNQAIEEKSGLLKNMETAENLKLLPLSYHTDRLVSFSEVSVRYGEKEICRPVSFEVRKGERIVLEGRNGSGKSSLLKILMEETFHQNERSYAGRAKALQIQQYPQGSISHTGTVTAGSGLVISYVPQDTFHLKGNLSDFAEESGIEESLFKAVLRKMDFERVQFEKDMADFSGGQKKKVLIAKSLCEQAHLYVWDEPLNFVDVYSRMQIEELIKEFCPAMIFVEHDQAFRDAVATKVIKVPYQ</sequence>
<organism evidence="1 2">
    <name type="scientific">Petralouisia muris</name>
    <dbReference type="NCBI Taxonomy" id="3032872"/>
    <lineage>
        <taxon>Bacteria</taxon>
        <taxon>Bacillati</taxon>
        <taxon>Bacillota</taxon>
        <taxon>Clostridia</taxon>
        <taxon>Lachnospirales</taxon>
        <taxon>Lachnospiraceae</taxon>
        <taxon>Petralouisia</taxon>
    </lineage>
</organism>
<evidence type="ECO:0000313" key="1">
    <source>
        <dbReference type="EMBL" id="TGY98301.1"/>
    </source>
</evidence>
<reference evidence="1" key="1">
    <citation type="submission" date="2019-04" db="EMBL/GenBank/DDBJ databases">
        <title>Microbes associate with the intestines of laboratory mice.</title>
        <authorList>
            <person name="Navarre W."/>
            <person name="Wong E."/>
            <person name="Huang K."/>
            <person name="Tropini C."/>
            <person name="Ng K."/>
            <person name="Yu B."/>
        </authorList>
    </citation>
    <scope>NUCLEOTIDE SEQUENCE</scope>
    <source>
        <strain evidence="1">NM01_1-7b</strain>
    </source>
</reference>
<proteinExistence type="predicted"/>
<dbReference type="EMBL" id="SRYA01000001">
    <property type="protein sequence ID" value="TGY98301.1"/>
    <property type="molecule type" value="Genomic_DNA"/>
</dbReference>
<comment type="caution">
    <text evidence="1">The sequence shown here is derived from an EMBL/GenBank/DDBJ whole genome shotgun (WGS) entry which is preliminary data.</text>
</comment>
<evidence type="ECO:0000313" key="2">
    <source>
        <dbReference type="Proteomes" id="UP000304953"/>
    </source>
</evidence>
<name>A0AC61S1V5_9FIRM</name>
<keyword evidence="1" id="KW-0067">ATP-binding</keyword>